<keyword evidence="3" id="KW-0106">Calcium</keyword>
<dbReference type="GO" id="GO:0005509">
    <property type="term" value="F:calcium ion binding"/>
    <property type="evidence" value="ECO:0007669"/>
    <property type="project" value="InterPro"/>
</dbReference>
<dbReference type="Pfam" id="PF13833">
    <property type="entry name" value="EF-hand_8"/>
    <property type="match status" value="2"/>
</dbReference>
<dbReference type="SMART" id="SM00054">
    <property type="entry name" value="EFh"/>
    <property type="match status" value="2"/>
</dbReference>
<dbReference type="OrthoDB" id="191686at2759"/>
<dbReference type="PROSITE" id="PS00018">
    <property type="entry name" value="EF_HAND_1"/>
    <property type="match status" value="2"/>
</dbReference>
<dbReference type="InterPro" id="IPR002048">
    <property type="entry name" value="EF_hand_dom"/>
</dbReference>
<evidence type="ECO:0000313" key="5">
    <source>
        <dbReference type="EMBL" id="CAD7277234.1"/>
    </source>
</evidence>
<organism evidence="5">
    <name type="scientific">Notodromas monacha</name>
    <dbReference type="NCBI Taxonomy" id="399045"/>
    <lineage>
        <taxon>Eukaryota</taxon>
        <taxon>Metazoa</taxon>
        <taxon>Ecdysozoa</taxon>
        <taxon>Arthropoda</taxon>
        <taxon>Crustacea</taxon>
        <taxon>Oligostraca</taxon>
        <taxon>Ostracoda</taxon>
        <taxon>Podocopa</taxon>
        <taxon>Podocopida</taxon>
        <taxon>Cypridocopina</taxon>
        <taxon>Cypridoidea</taxon>
        <taxon>Cyprididae</taxon>
        <taxon>Notodromas</taxon>
    </lineage>
</organism>
<dbReference type="PANTHER" id="PTHR23055">
    <property type="entry name" value="CALCIUM BINDING PROTEINS"/>
    <property type="match status" value="1"/>
</dbReference>
<keyword evidence="1" id="KW-0479">Metal-binding</keyword>
<proteinExistence type="predicted"/>
<evidence type="ECO:0000256" key="1">
    <source>
        <dbReference type="ARBA" id="ARBA00022723"/>
    </source>
</evidence>
<dbReference type="InterPro" id="IPR028846">
    <property type="entry name" value="Recoverin"/>
</dbReference>
<keyword evidence="2" id="KW-0677">Repeat</keyword>
<reference evidence="5" key="1">
    <citation type="submission" date="2020-11" db="EMBL/GenBank/DDBJ databases">
        <authorList>
            <person name="Tran Van P."/>
        </authorList>
    </citation>
    <scope>NUCLEOTIDE SEQUENCE</scope>
</reference>
<dbReference type="SUPFAM" id="SSF47473">
    <property type="entry name" value="EF-hand"/>
    <property type="match status" value="1"/>
</dbReference>
<keyword evidence="6" id="KW-1185">Reference proteome</keyword>
<accession>A0A7R9BNG7</accession>
<gene>
    <name evidence="5" type="ORF">NMOB1V02_LOCUS4969</name>
</gene>
<evidence type="ECO:0000256" key="2">
    <source>
        <dbReference type="ARBA" id="ARBA00022737"/>
    </source>
</evidence>
<dbReference type="InterPro" id="IPR011992">
    <property type="entry name" value="EF-hand-dom_pair"/>
</dbReference>
<dbReference type="InterPro" id="IPR018247">
    <property type="entry name" value="EF_Hand_1_Ca_BS"/>
</dbReference>
<feature type="domain" description="EF-hand" evidence="4">
    <location>
        <begin position="189"/>
        <end position="224"/>
    </location>
</feature>
<dbReference type="EMBL" id="CAJPEX010000840">
    <property type="protein sequence ID" value="CAG0917386.1"/>
    <property type="molecule type" value="Genomic_DNA"/>
</dbReference>
<dbReference type="GO" id="GO:0015459">
    <property type="term" value="F:potassium channel regulator activity"/>
    <property type="evidence" value="ECO:0007669"/>
    <property type="project" value="TreeGrafter"/>
</dbReference>
<evidence type="ECO:0000313" key="6">
    <source>
        <dbReference type="Proteomes" id="UP000678499"/>
    </source>
</evidence>
<dbReference type="PROSITE" id="PS50222">
    <property type="entry name" value="EF_HAND_2"/>
    <property type="match status" value="2"/>
</dbReference>
<dbReference type="AlphaFoldDB" id="A0A7R9BNG7"/>
<dbReference type="GO" id="GO:0008076">
    <property type="term" value="C:voltage-gated potassium channel complex"/>
    <property type="evidence" value="ECO:0007669"/>
    <property type="project" value="TreeGrafter"/>
</dbReference>
<evidence type="ECO:0000256" key="3">
    <source>
        <dbReference type="ARBA" id="ARBA00022837"/>
    </source>
</evidence>
<dbReference type="Gene3D" id="1.10.238.10">
    <property type="entry name" value="EF-hand"/>
    <property type="match status" value="1"/>
</dbReference>
<name>A0A7R9BNG7_9CRUS</name>
<feature type="domain" description="EF-hand" evidence="4">
    <location>
        <begin position="120"/>
        <end position="155"/>
    </location>
</feature>
<dbReference type="EMBL" id="OA882877">
    <property type="protein sequence ID" value="CAD7277234.1"/>
    <property type="molecule type" value="Genomic_DNA"/>
</dbReference>
<dbReference type="GO" id="GO:1901379">
    <property type="term" value="P:regulation of potassium ion transmembrane transport"/>
    <property type="evidence" value="ECO:0007669"/>
    <property type="project" value="TreeGrafter"/>
</dbReference>
<dbReference type="PANTHER" id="PTHR23055:SF167">
    <property type="entry name" value="EF-HAND DOMAIN-CONTAINING PROTEIN"/>
    <property type="match status" value="1"/>
</dbReference>
<protein>
    <recommendedName>
        <fullName evidence="4">EF-hand domain-containing protein</fullName>
    </recommendedName>
</protein>
<evidence type="ECO:0000259" key="4">
    <source>
        <dbReference type="PROSITE" id="PS50222"/>
    </source>
</evidence>
<dbReference type="Proteomes" id="UP000678499">
    <property type="component" value="Unassembled WGS sequence"/>
</dbReference>
<sequence length="230" mass="25132">MKDVVYGVKMAMDEQVLDKMTWTLKLYEATGASQVAYSKVTAMARDAIKLAKGIETDKAELEQHTKTLMDVLSTYLTTAGASTSAQSYNLPTVISAVQTAANLYKTMGKNPTVFSKLLPGGLKSATSTFRAIDTDHDGQVNFQDFVYGIKMATDTDVLDRMTWALRLLEASGVYSLPFASTVFSKLLPGGLKSATSTFRAIDTDHDGQVNFQDFVYGIKMATLCLHNLSY</sequence>